<evidence type="ECO:0000256" key="1">
    <source>
        <dbReference type="ARBA" id="ARBA00010716"/>
    </source>
</evidence>
<evidence type="ECO:0000256" key="3">
    <source>
        <dbReference type="ARBA" id="ARBA00018029"/>
    </source>
</evidence>
<dbReference type="SUPFAM" id="SSF51556">
    <property type="entry name" value="Metallo-dependent hydrolases"/>
    <property type="match status" value="1"/>
</dbReference>
<reference evidence="14 15" key="1">
    <citation type="submission" date="2015-09" db="EMBL/GenBank/DDBJ databases">
        <authorList>
            <consortium name="Pathogen Informatics"/>
        </authorList>
    </citation>
    <scope>NUCLEOTIDE SEQUENCE [LARGE SCALE GENOMIC DNA]</scope>
    <source>
        <strain evidence="14 15">2789STDY5834876</strain>
    </source>
</reference>
<evidence type="ECO:0000256" key="9">
    <source>
        <dbReference type="PIRNR" id="PIRNR038994"/>
    </source>
</evidence>
<feature type="domain" description="Amidohydrolase-related" evidence="13">
    <location>
        <begin position="45"/>
        <end position="369"/>
    </location>
</feature>
<dbReference type="PANTHER" id="PTHR11113">
    <property type="entry name" value="N-ACETYLGLUCOSAMINE-6-PHOSPHATE DEACETYLASE"/>
    <property type="match status" value="1"/>
</dbReference>
<organism evidence="14 15">
    <name type="scientific">Faecalicatena contorta</name>
    <dbReference type="NCBI Taxonomy" id="39482"/>
    <lineage>
        <taxon>Bacteria</taxon>
        <taxon>Bacillati</taxon>
        <taxon>Bacillota</taxon>
        <taxon>Clostridia</taxon>
        <taxon>Lachnospirales</taxon>
        <taxon>Lachnospiraceae</taxon>
        <taxon>Faecalicatena</taxon>
    </lineage>
</organism>
<feature type="binding site" evidence="11">
    <location>
        <position position="218"/>
    </location>
    <ligand>
        <name>substrate</name>
    </ligand>
</feature>
<dbReference type="PANTHER" id="PTHR11113:SF14">
    <property type="entry name" value="N-ACETYLGLUCOSAMINE-6-PHOSPHATE DEACETYLASE"/>
    <property type="match status" value="1"/>
</dbReference>
<dbReference type="OrthoDB" id="9776488at2"/>
<comment type="similarity">
    <text evidence="1 9">Belongs to the metallo-dependent hydrolases superfamily. NagA family.</text>
</comment>
<evidence type="ECO:0000313" key="15">
    <source>
        <dbReference type="Proteomes" id="UP000095544"/>
    </source>
</evidence>
<dbReference type="SUPFAM" id="SSF51338">
    <property type="entry name" value="Composite domain of metallo-dependent hydrolases"/>
    <property type="match status" value="1"/>
</dbReference>
<comment type="pathway">
    <text evidence="8">Amino-sugar metabolism; N-acetylneuraminate degradation; D-fructose 6-phosphate from N-acetylneuraminate: step 4/5.</text>
</comment>
<dbReference type="RefSeq" id="WP_055154693.1">
    <property type="nucleotide sequence ID" value="NZ_CYZU01000046.1"/>
</dbReference>
<dbReference type="FunFam" id="3.20.20.140:FF:000004">
    <property type="entry name" value="N-acetylglucosamine-6-phosphate deacetylase"/>
    <property type="match status" value="1"/>
</dbReference>
<gene>
    <name evidence="14" type="primary">nagA_2</name>
    <name evidence="14" type="ORF">ERS852491_03847</name>
</gene>
<dbReference type="GO" id="GO:0006046">
    <property type="term" value="P:N-acetylglucosamine catabolic process"/>
    <property type="evidence" value="ECO:0007669"/>
    <property type="project" value="TreeGrafter"/>
</dbReference>
<evidence type="ECO:0000256" key="4">
    <source>
        <dbReference type="ARBA" id="ARBA00022723"/>
    </source>
</evidence>
<dbReference type="EMBL" id="CYZU01000046">
    <property type="protein sequence ID" value="CUO96173.1"/>
    <property type="molecule type" value="Genomic_DNA"/>
</dbReference>
<dbReference type="PIRSF" id="PIRSF038994">
    <property type="entry name" value="NagA"/>
    <property type="match status" value="1"/>
</dbReference>
<dbReference type="InterPro" id="IPR006680">
    <property type="entry name" value="Amidohydro-rel"/>
</dbReference>
<feature type="binding site" evidence="12">
    <location>
        <position position="186"/>
    </location>
    <ligand>
        <name>Zn(2+)</name>
        <dbReference type="ChEBI" id="CHEBI:29105"/>
    </ligand>
</feature>
<dbReference type="EC" id="3.5.1.25" evidence="2"/>
<dbReference type="Proteomes" id="UP000095544">
    <property type="component" value="Unassembled WGS sequence"/>
</dbReference>
<dbReference type="Gene3D" id="3.20.20.140">
    <property type="entry name" value="Metal-dependent hydrolases"/>
    <property type="match status" value="1"/>
</dbReference>
<evidence type="ECO:0000256" key="8">
    <source>
        <dbReference type="ARBA" id="ARBA00060590"/>
    </source>
</evidence>
<evidence type="ECO:0000256" key="7">
    <source>
        <dbReference type="ARBA" id="ARBA00047647"/>
    </source>
</evidence>
<keyword evidence="6 9" id="KW-0119">Carbohydrate metabolism</keyword>
<evidence type="ECO:0000256" key="12">
    <source>
        <dbReference type="PIRSR" id="PIRSR038994-3"/>
    </source>
</evidence>
<feature type="binding site" evidence="12">
    <location>
        <position position="121"/>
    </location>
    <ligand>
        <name>Zn(2+)</name>
        <dbReference type="ChEBI" id="CHEBI:29105"/>
    </ligand>
</feature>
<keyword evidence="5 9" id="KW-0378">Hydrolase</keyword>
<dbReference type="NCBIfam" id="TIGR00221">
    <property type="entry name" value="nagA"/>
    <property type="match status" value="1"/>
</dbReference>
<sequence length="372" mass="39346">MIIKNVHVFGEDQTFTPGEVVINGDKFAAPGEGGSEVIDGEGCFAIPGLVDIHFHGCVGDDFCDASLDAIKHMAEYEASIGVTSICPATMTLAEEELHKIMKTAASYEGGSGAKLVGINMEGPFISEKKKGAQAAEYIRNCDKALFDQLQKESGGLIKLVDIAPENDGAMEFIEKVKDEVVVSIAHTTADYDTASEALEKGASHITHLYNAMPPLSHRDPGVIGAARDDADCHVELICDGVHIHPSVVRATFAMFGAERVILISDSMRATGLTDGEYTLGGQDVYVKGPKATLADGTIAGSATDLMGCLKVAVQQMEIPLEDAVACATMNPAKEIGIYDICGSITPGKAADLVLLDQDLNVRAVYVNGRKQA</sequence>
<feature type="binding site" evidence="11">
    <location>
        <begin position="210"/>
        <end position="211"/>
    </location>
    <ligand>
        <name>substrate</name>
    </ligand>
</feature>
<dbReference type="Pfam" id="PF01979">
    <property type="entry name" value="Amidohydro_1"/>
    <property type="match status" value="1"/>
</dbReference>
<accession>A0A174J950</accession>
<evidence type="ECO:0000256" key="10">
    <source>
        <dbReference type="PIRSR" id="PIRSR038994-1"/>
    </source>
</evidence>
<dbReference type="AlphaFoldDB" id="A0A174J950"/>
<dbReference type="InterPro" id="IPR032466">
    <property type="entry name" value="Metal_Hydrolase"/>
</dbReference>
<protein>
    <recommendedName>
        <fullName evidence="3">N-acetylglucosamine-6-phosphate deacetylase</fullName>
        <ecNumber evidence="2">3.5.1.25</ecNumber>
    </recommendedName>
</protein>
<name>A0A174J950_9FIRM</name>
<evidence type="ECO:0000256" key="6">
    <source>
        <dbReference type="ARBA" id="ARBA00023277"/>
    </source>
</evidence>
<feature type="binding site" evidence="12">
    <location>
        <position position="207"/>
    </location>
    <ligand>
        <name>Zn(2+)</name>
        <dbReference type="ChEBI" id="CHEBI:29105"/>
    </ligand>
</feature>
<feature type="binding site" evidence="11">
    <location>
        <begin position="298"/>
        <end position="300"/>
    </location>
    <ligand>
        <name>substrate</name>
    </ligand>
</feature>
<proteinExistence type="inferred from homology"/>
<dbReference type="Gene3D" id="2.30.40.10">
    <property type="entry name" value="Urease, subunit C, domain 1"/>
    <property type="match status" value="1"/>
</dbReference>
<evidence type="ECO:0000256" key="11">
    <source>
        <dbReference type="PIRSR" id="PIRSR038994-2"/>
    </source>
</evidence>
<dbReference type="STRING" id="39482.ERS852491_03847"/>
<dbReference type="CDD" id="cd00854">
    <property type="entry name" value="NagA"/>
    <property type="match status" value="1"/>
</dbReference>
<dbReference type="GO" id="GO:0046872">
    <property type="term" value="F:metal ion binding"/>
    <property type="evidence" value="ECO:0007669"/>
    <property type="project" value="UniProtKB-KW"/>
</dbReference>
<feature type="active site" description="Proton donor/acceptor" evidence="10">
    <location>
        <position position="265"/>
    </location>
</feature>
<dbReference type="InterPro" id="IPR003764">
    <property type="entry name" value="GlcNAc_6-P_deAcase"/>
</dbReference>
<keyword evidence="4 12" id="KW-0479">Metal-binding</keyword>
<evidence type="ECO:0000256" key="2">
    <source>
        <dbReference type="ARBA" id="ARBA00011899"/>
    </source>
</evidence>
<feature type="binding site" evidence="11">
    <location>
        <position position="242"/>
    </location>
    <ligand>
        <name>substrate</name>
    </ligand>
</feature>
<dbReference type="InterPro" id="IPR011059">
    <property type="entry name" value="Metal-dep_hydrolase_composite"/>
</dbReference>
<comment type="catalytic activity">
    <reaction evidence="7">
        <text>N-acetyl-D-glucosamine 6-phosphate + H2O = D-glucosamine 6-phosphate + acetate</text>
        <dbReference type="Rhea" id="RHEA:22936"/>
        <dbReference type="ChEBI" id="CHEBI:15377"/>
        <dbReference type="ChEBI" id="CHEBI:30089"/>
        <dbReference type="ChEBI" id="CHEBI:57513"/>
        <dbReference type="ChEBI" id="CHEBI:58725"/>
        <dbReference type="EC" id="3.5.1.25"/>
    </reaction>
</comment>
<comment type="cofactor">
    <cofactor evidence="12">
        <name>a divalent metal cation</name>
        <dbReference type="ChEBI" id="CHEBI:60240"/>
    </cofactor>
    <text evidence="12">Binds 1 divalent metal cation per subunit.</text>
</comment>
<evidence type="ECO:0000256" key="5">
    <source>
        <dbReference type="ARBA" id="ARBA00022801"/>
    </source>
</evidence>
<evidence type="ECO:0000313" key="14">
    <source>
        <dbReference type="EMBL" id="CUO96173.1"/>
    </source>
</evidence>
<evidence type="ECO:0000259" key="13">
    <source>
        <dbReference type="Pfam" id="PF01979"/>
    </source>
</evidence>
<dbReference type="GO" id="GO:0008448">
    <property type="term" value="F:N-acetylglucosamine-6-phosphate deacetylase activity"/>
    <property type="evidence" value="ECO:0007669"/>
    <property type="project" value="UniProtKB-EC"/>
</dbReference>
<feature type="binding site" evidence="11">
    <location>
        <position position="132"/>
    </location>
    <ligand>
        <name>substrate</name>
    </ligand>
</feature>